<dbReference type="EMBL" id="CP000552">
    <property type="protein sequence ID" value="ABM72486.1"/>
    <property type="molecule type" value="Genomic_DNA"/>
</dbReference>
<dbReference type="HOGENOM" id="CLU_732922_0_0_3"/>
<dbReference type="GeneID" id="60200906"/>
<dbReference type="STRING" id="167542.P9515_12791"/>
<name>A2BXH5_PROM5</name>
<protein>
    <submittedName>
        <fullName evidence="1">Uncharacterized protein</fullName>
    </submittedName>
</protein>
<gene>
    <name evidence="1" type="ordered locus">P9515_12791</name>
</gene>
<evidence type="ECO:0000313" key="2">
    <source>
        <dbReference type="Proteomes" id="UP000001589"/>
    </source>
</evidence>
<dbReference type="KEGG" id="pmc:P9515_12791"/>
<sequence length="390" mass="45419">MFKIAFIKEACYQDLWIGDNKDTSSDLIRSTLFRTGPIGLLETFGSDFFIVNSNNSKAGEKIRFCQIPKNYISKEDYKLIERTKIRINSSRFPSRCPNDFSQDPEKINWSKYDIVISLNFAVPISIRRKYPNILWTCMTGEGRFPIQSSFWDYFISHDYPNTPIANLKTINMPYTFIPPRYVFDTFRNSQNKKGIYLEVNSKSNPSNSIALFKKFDSLKLNIEFHSEEIEENLKKLASSKYFIKLNGRPVRGNSFLEAMSASSLCLLNYNDCYGQIPFHQYCYFKDEKSLIDKLQFLEKNNDFLLELLNYQDLVLKNMIENVKIQFENALLKKRKSLNSKKNKLSSKKIGLKSIFKKSLQPIIVGTCHESLIRINDPIIDPTKYLPSILE</sequence>
<dbReference type="AlphaFoldDB" id="A2BXH5"/>
<organism evidence="1 2">
    <name type="scientific">Prochlorococcus marinus (strain MIT 9515)</name>
    <dbReference type="NCBI Taxonomy" id="167542"/>
    <lineage>
        <taxon>Bacteria</taxon>
        <taxon>Bacillati</taxon>
        <taxon>Cyanobacteriota</taxon>
        <taxon>Cyanophyceae</taxon>
        <taxon>Synechococcales</taxon>
        <taxon>Prochlorococcaceae</taxon>
        <taxon>Prochlorococcus</taxon>
    </lineage>
</organism>
<dbReference type="OrthoDB" id="1049351at2"/>
<reference evidence="1 2" key="1">
    <citation type="journal article" date="2007" name="PLoS Genet.">
        <title>Patterns and implications of gene gain and loss in the evolution of Prochlorococcus.</title>
        <authorList>
            <person name="Kettler G.C."/>
            <person name="Martiny A.C."/>
            <person name="Huang K."/>
            <person name="Zucker J."/>
            <person name="Coleman M.L."/>
            <person name="Rodrigue S."/>
            <person name="Chen F."/>
            <person name="Lapidus A."/>
            <person name="Ferriera S."/>
            <person name="Johnson J."/>
            <person name="Steglich C."/>
            <person name="Church G.M."/>
            <person name="Richardson P."/>
            <person name="Chisholm S.W."/>
        </authorList>
    </citation>
    <scope>NUCLEOTIDE SEQUENCE [LARGE SCALE GENOMIC DNA]</scope>
    <source>
        <strain evidence="1 2">MIT 9515</strain>
    </source>
</reference>
<dbReference type="RefSeq" id="WP_011820585.1">
    <property type="nucleotide sequence ID" value="NC_008817.1"/>
</dbReference>
<proteinExistence type="predicted"/>
<accession>A2BXH5</accession>
<evidence type="ECO:0000313" key="1">
    <source>
        <dbReference type="EMBL" id="ABM72486.1"/>
    </source>
</evidence>
<dbReference type="Proteomes" id="UP000001589">
    <property type="component" value="Chromosome"/>
</dbReference>